<evidence type="ECO:0000256" key="8">
    <source>
        <dbReference type="ARBA" id="ARBA00022553"/>
    </source>
</evidence>
<evidence type="ECO:0000256" key="22">
    <source>
        <dbReference type="ARBA" id="ARBA00048187"/>
    </source>
</evidence>
<evidence type="ECO:0000256" key="14">
    <source>
        <dbReference type="ARBA" id="ARBA00023128"/>
    </source>
</evidence>
<evidence type="ECO:0000259" key="32">
    <source>
        <dbReference type="Pfam" id="PF02771"/>
    </source>
</evidence>
<evidence type="ECO:0000256" key="28">
    <source>
        <dbReference type="ARBA" id="ARBA00049224"/>
    </source>
</evidence>
<feature type="domain" description="Acyl-CoA dehydrogenase/oxidase N-terminal" evidence="32">
    <location>
        <begin position="54"/>
        <end position="165"/>
    </location>
</feature>
<dbReference type="InterPro" id="IPR006089">
    <property type="entry name" value="Acyl-CoA_DH_CS"/>
</dbReference>
<evidence type="ECO:0000256" key="20">
    <source>
        <dbReference type="ARBA" id="ARBA00048020"/>
    </source>
</evidence>
<dbReference type="InterPro" id="IPR036250">
    <property type="entry name" value="AcylCo_DH-like_C"/>
</dbReference>
<dbReference type="Pfam" id="PF02771">
    <property type="entry name" value="Acyl-CoA_dh_N"/>
    <property type="match status" value="1"/>
</dbReference>
<evidence type="ECO:0000256" key="4">
    <source>
        <dbReference type="ARBA" id="ARBA00009347"/>
    </source>
</evidence>
<dbReference type="InterPro" id="IPR013786">
    <property type="entry name" value="AcylCoA_DH/ox_N"/>
</dbReference>
<dbReference type="PANTHER" id="PTHR48083:SF20">
    <property type="entry name" value="LONG-CHAIN SPECIFIC ACYL-COA DEHYDROGENASE, MITOCHONDRIAL"/>
    <property type="match status" value="1"/>
</dbReference>
<evidence type="ECO:0000256" key="26">
    <source>
        <dbReference type="ARBA" id="ARBA00049140"/>
    </source>
</evidence>
<evidence type="ECO:0000256" key="11">
    <source>
        <dbReference type="ARBA" id="ARBA00022946"/>
    </source>
</evidence>
<comment type="catalytic activity">
    <reaction evidence="18">
        <text>dodecanoyl-CoA + oxidized [electron-transfer flavoprotein] + H(+) = (2E)-dodecenoyl-CoA + reduced [electron-transfer flavoprotein]</text>
        <dbReference type="Rhea" id="RHEA:47296"/>
        <dbReference type="Rhea" id="RHEA-COMP:10685"/>
        <dbReference type="Rhea" id="RHEA-COMP:10686"/>
        <dbReference type="ChEBI" id="CHEBI:15378"/>
        <dbReference type="ChEBI" id="CHEBI:57330"/>
        <dbReference type="ChEBI" id="CHEBI:57375"/>
        <dbReference type="ChEBI" id="CHEBI:57692"/>
        <dbReference type="ChEBI" id="CHEBI:58307"/>
    </reaction>
    <physiologicalReaction direction="left-to-right" evidence="18">
        <dbReference type="Rhea" id="RHEA:47297"/>
    </physiologicalReaction>
</comment>
<evidence type="ECO:0000256" key="21">
    <source>
        <dbReference type="ARBA" id="ARBA00048086"/>
    </source>
</evidence>
<evidence type="ECO:0000256" key="18">
    <source>
        <dbReference type="ARBA" id="ARBA00047893"/>
    </source>
</evidence>
<keyword evidence="13" id="KW-0443">Lipid metabolism</keyword>
<keyword evidence="12 29" id="KW-0560">Oxidoreductase</keyword>
<comment type="catalytic activity">
    <reaction evidence="23">
        <text>oxidized [electron-transfer flavoprotein] + (9Z)-octadecenoyl-CoA + H(+) = (2E,9Z)-octadecadienoyl-CoA + reduced [electron-transfer flavoprotein]</text>
        <dbReference type="Rhea" id="RHEA:47300"/>
        <dbReference type="Rhea" id="RHEA-COMP:10685"/>
        <dbReference type="Rhea" id="RHEA-COMP:10686"/>
        <dbReference type="ChEBI" id="CHEBI:15378"/>
        <dbReference type="ChEBI" id="CHEBI:57387"/>
        <dbReference type="ChEBI" id="CHEBI:57692"/>
        <dbReference type="ChEBI" id="CHEBI:58307"/>
        <dbReference type="ChEBI" id="CHEBI:77553"/>
    </reaction>
    <physiologicalReaction direction="left-to-right" evidence="23">
        <dbReference type="Rhea" id="RHEA:47301"/>
    </physiologicalReaction>
</comment>
<comment type="subunit">
    <text evidence="5">Homotetramer.</text>
</comment>
<evidence type="ECO:0000256" key="7">
    <source>
        <dbReference type="ARBA" id="ARBA00014123"/>
    </source>
</evidence>
<dbReference type="Pfam" id="PF02770">
    <property type="entry name" value="Acyl-CoA_dh_M"/>
    <property type="match status" value="1"/>
</dbReference>
<gene>
    <name evidence="33" type="ORF">CVLEPA_LOCUS4531</name>
    <name evidence="34" type="ORF">CVLEPA_LOCUS4650</name>
</gene>
<keyword evidence="9 29" id="KW-0285">Flavoprotein</keyword>
<name>A0ABP0F981_CLALP</name>
<evidence type="ECO:0000256" key="17">
    <source>
        <dbReference type="ARBA" id="ARBA00047546"/>
    </source>
</evidence>
<evidence type="ECO:0000256" key="1">
    <source>
        <dbReference type="ARBA" id="ARBA00001974"/>
    </source>
</evidence>
<keyword evidence="10 29" id="KW-0274">FAD</keyword>
<evidence type="ECO:0000256" key="13">
    <source>
        <dbReference type="ARBA" id="ARBA00023098"/>
    </source>
</evidence>
<dbReference type="EMBL" id="CAWYQH010000013">
    <property type="protein sequence ID" value="CAK8675015.1"/>
    <property type="molecule type" value="Genomic_DNA"/>
</dbReference>
<comment type="function">
    <text evidence="15">Long-chain specific acyl-CoA dehydrogenase is one of the acyl-CoA dehydrogenases that catalyze the first step of mitochondrial fatty acid beta-oxidation, an aerobic process breaking down fatty acids into acetyl-CoA and allowing the production of energy from fats. The first step of fatty acid beta-oxidation consists in the removal of one hydrogen from C-2 and C-3 of the straight-chain fatty acyl-CoA thioester, resulting in the formation of trans-2-enoyl-CoA. Among the different mitochondrial acyl-CoA dehydrogenases, long-chain specific acyl-CoA dehydrogenase can act on saturated and unsaturated acyl-CoAs with 6 to 24 carbons with a preference for 8 to 18 carbons long primary chains.</text>
</comment>
<dbReference type="EC" id="1.3.8.8" evidence="6"/>
<evidence type="ECO:0000256" key="2">
    <source>
        <dbReference type="ARBA" id="ARBA00004305"/>
    </source>
</evidence>
<evidence type="ECO:0000313" key="34">
    <source>
        <dbReference type="EMBL" id="CAK8675015.1"/>
    </source>
</evidence>
<dbReference type="PROSITE" id="PS00072">
    <property type="entry name" value="ACYL_COA_DH_1"/>
    <property type="match status" value="1"/>
</dbReference>
<evidence type="ECO:0000256" key="16">
    <source>
        <dbReference type="ARBA" id="ARBA00047434"/>
    </source>
</evidence>
<evidence type="ECO:0000313" key="33">
    <source>
        <dbReference type="EMBL" id="CAK8674877.1"/>
    </source>
</evidence>
<dbReference type="InterPro" id="IPR046373">
    <property type="entry name" value="Acyl-CoA_Oxase/DH_mid-dom_sf"/>
</dbReference>
<dbReference type="Gene3D" id="2.40.110.10">
    <property type="entry name" value="Butyryl-CoA Dehydrogenase, subunit A, domain 2"/>
    <property type="match status" value="1"/>
</dbReference>
<comment type="pathway">
    <text evidence="3">Lipid metabolism; mitochondrial fatty acid beta-oxidation.</text>
</comment>
<comment type="catalytic activity">
    <reaction evidence="22">
        <text>(5Z)-tetradecenoyl-CoA + oxidized [electron-transfer flavoprotein] + H(+) = (2E,5Z)-tetradecadienoyl-CoA + reduced [electron-transfer flavoprotein]</text>
        <dbReference type="Rhea" id="RHEA:47448"/>
        <dbReference type="Rhea" id="RHEA-COMP:10685"/>
        <dbReference type="Rhea" id="RHEA-COMP:10686"/>
        <dbReference type="ChEBI" id="CHEBI:15378"/>
        <dbReference type="ChEBI" id="CHEBI:57692"/>
        <dbReference type="ChEBI" id="CHEBI:58307"/>
        <dbReference type="ChEBI" id="CHEBI:84650"/>
        <dbReference type="ChEBI" id="CHEBI:87701"/>
    </reaction>
    <physiologicalReaction direction="left-to-right" evidence="22">
        <dbReference type="Rhea" id="RHEA:47449"/>
    </physiologicalReaction>
</comment>
<dbReference type="SUPFAM" id="SSF47203">
    <property type="entry name" value="Acyl-CoA dehydrogenase C-terminal domain-like"/>
    <property type="match status" value="1"/>
</dbReference>
<evidence type="ECO:0000259" key="31">
    <source>
        <dbReference type="Pfam" id="PF02770"/>
    </source>
</evidence>
<reference evidence="34 35" key="1">
    <citation type="submission" date="2024-02" db="EMBL/GenBank/DDBJ databases">
        <authorList>
            <person name="Daric V."/>
            <person name="Darras S."/>
        </authorList>
    </citation>
    <scope>NUCLEOTIDE SEQUENCE [LARGE SCALE GENOMIC DNA]</scope>
</reference>
<dbReference type="PANTHER" id="PTHR48083">
    <property type="entry name" value="MEDIUM-CHAIN SPECIFIC ACYL-COA DEHYDROGENASE, MITOCHONDRIAL-RELATED"/>
    <property type="match status" value="1"/>
</dbReference>
<dbReference type="Gene3D" id="1.20.140.10">
    <property type="entry name" value="Butyryl-CoA Dehydrogenase, subunit A, domain 3"/>
    <property type="match status" value="1"/>
</dbReference>
<comment type="catalytic activity">
    <reaction evidence="17">
        <text>decanoyl-CoA + oxidized [electron-transfer flavoprotein] + H(+) = (2E)-decenoyl-CoA + reduced [electron-transfer flavoprotein]</text>
        <dbReference type="Rhea" id="RHEA:48176"/>
        <dbReference type="Rhea" id="RHEA-COMP:10685"/>
        <dbReference type="Rhea" id="RHEA-COMP:10686"/>
        <dbReference type="ChEBI" id="CHEBI:15378"/>
        <dbReference type="ChEBI" id="CHEBI:57692"/>
        <dbReference type="ChEBI" id="CHEBI:58307"/>
        <dbReference type="ChEBI" id="CHEBI:61406"/>
        <dbReference type="ChEBI" id="CHEBI:61430"/>
    </reaction>
    <physiologicalReaction direction="left-to-right" evidence="17">
        <dbReference type="Rhea" id="RHEA:48177"/>
    </physiologicalReaction>
</comment>
<evidence type="ECO:0000256" key="27">
    <source>
        <dbReference type="ARBA" id="ARBA00049192"/>
    </source>
</evidence>
<comment type="catalytic activity">
    <reaction evidence="20">
        <text>docosanoyl-CoA + oxidized [electron-transfer flavoprotein] + H(+) = (2E)-docosenoyl-CoA + reduced [electron-transfer flavoprotein]</text>
        <dbReference type="Rhea" id="RHEA:47228"/>
        <dbReference type="Rhea" id="RHEA-COMP:10685"/>
        <dbReference type="Rhea" id="RHEA-COMP:10686"/>
        <dbReference type="ChEBI" id="CHEBI:15378"/>
        <dbReference type="ChEBI" id="CHEBI:57692"/>
        <dbReference type="ChEBI" id="CHEBI:58307"/>
        <dbReference type="ChEBI" id="CHEBI:65059"/>
        <dbReference type="ChEBI" id="CHEBI:74692"/>
    </reaction>
    <physiologicalReaction direction="left-to-right" evidence="20">
        <dbReference type="Rhea" id="RHEA:47229"/>
    </physiologicalReaction>
</comment>
<dbReference type="EMBL" id="CAWYQH010000013">
    <property type="protein sequence ID" value="CAK8674877.1"/>
    <property type="molecule type" value="Genomic_DNA"/>
</dbReference>
<evidence type="ECO:0000256" key="23">
    <source>
        <dbReference type="ARBA" id="ARBA00048725"/>
    </source>
</evidence>
<evidence type="ECO:0000256" key="3">
    <source>
        <dbReference type="ARBA" id="ARBA00005198"/>
    </source>
</evidence>
<dbReference type="Gene3D" id="1.10.540.10">
    <property type="entry name" value="Acyl-CoA dehydrogenase/oxidase, N-terminal domain"/>
    <property type="match status" value="1"/>
</dbReference>
<feature type="domain" description="Acyl-CoA oxidase/dehydrogenase middle" evidence="31">
    <location>
        <begin position="169"/>
        <end position="266"/>
    </location>
</feature>
<evidence type="ECO:0000256" key="29">
    <source>
        <dbReference type="RuleBase" id="RU362125"/>
    </source>
</evidence>
<dbReference type="PROSITE" id="PS00073">
    <property type="entry name" value="ACYL_COA_DH_2"/>
    <property type="match status" value="1"/>
</dbReference>
<sequence>MTSMGSVIRSASKLRLSGQLQKLFSTSAKVQSDFRPEGFQTGRFTDIGTRKIFTPDHDMFRESCRKFFQEEVMPYHAEWEEAGQVSREVWEKAGEMGLLGVNIPEDHGGIGGDWLSAAIVHEEQSYVNCSGPGFALHSDIVMPYITRYGTPEQIAKYIPDMTAGKRIGAIAMTEPGAGSDLQGIRTFAQKDGDDWILNGSKVFITNGWMADVVVVVAITDKTAKSNAHGISLFLVDGGTPGFVKGKKLKKMGLRAQDTAELFFEDCRLPSSALLGGEAGLNRGFYQLMQELPQERLLIANLCMSACEYLFEETRDYVKQRKAFGKTLAKLQTIQHNLAEMKTQTAVTRSFVDRCNELHNVGKLDTSTASMAKYYVTDLNNSIAYRCVQLHGGWGYMWEYPVARAYVDARVQTIYGGSNEIMKELISRDVMKDV</sequence>
<comment type="subcellular location">
    <subcellularLocation>
        <location evidence="2">Mitochondrion matrix</location>
    </subcellularLocation>
</comment>
<comment type="catalytic activity">
    <reaction evidence="28">
        <text>octadecanoyl-CoA + oxidized [electron-transfer flavoprotein] + H(+) = (2E)-octadecenoyl-CoA + reduced [electron-transfer flavoprotein]</text>
        <dbReference type="Rhea" id="RHEA:47240"/>
        <dbReference type="Rhea" id="RHEA-COMP:10685"/>
        <dbReference type="Rhea" id="RHEA-COMP:10686"/>
        <dbReference type="ChEBI" id="CHEBI:15378"/>
        <dbReference type="ChEBI" id="CHEBI:57394"/>
        <dbReference type="ChEBI" id="CHEBI:57692"/>
        <dbReference type="ChEBI" id="CHEBI:58307"/>
        <dbReference type="ChEBI" id="CHEBI:71412"/>
    </reaction>
    <physiologicalReaction direction="left-to-right" evidence="28">
        <dbReference type="Rhea" id="RHEA:47241"/>
    </physiologicalReaction>
</comment>
<comment type="caution">
    <text evidence="34">The sequence shown here is derived from an EMBL/GenBank/DDBJ whole genome shotgun (WGS) entry which is preliminary data.</text>
</comment>
<evidence type="ECO:0000256" key="19">
    <source>
        <dbReference type="ARBA" id="ARBA00047916"/>
    </source>
</evidence>
<evidence type="ECO:0000256" key="24">
    <source>
        <dbReference type="ARBA" id="ARBA00048877"/>
    </source>
</evidence>
<keyword evidence="35" id="KW-1185">Reference proteome</keyword>
<keyword evidence="8" id="KW-0597">Phosphoprotein</keyword>
<evidence type="ECO:0000256" key="5">
    <source>
        <dbReference type="ARBA" id="ARBA00011881"/>
    </source>
</evidence>
<dbReference type="InterPro" id="IPR050741">
    <property type="entry name" value="Acyl-CoA_dehydrogenase"/>
</dbReference>
<comment type="catalytic activity">
    <reaction evidence="25">
        <text>tetradecanoyl-CoA + oxidized [electron-transfer flavoprotein] + H(+) = (2E)-tetradecenoyl-CoA + reduced [electron-transfer flavoprotein]</text>
        <dbReference type="Rhea" id="RHEA:47316"/>
        <dbReference type="Rhea" id="RHEA-COMP:10685"/>
        <dbReference type="Rhea" id="RHEA-COMP:10686"/>
        <dbReference type="ChEBI" id="CHEBI:15378"/>
        <dbReference type="ChEBI" id="CHEBI:57385"/>
        <dbReference type="ChEBI" id="CHEBI:57692"/>
        <dbReference type="ChEBI" id="CHEBI:58307"/>
        <dbReference type="ChEBI" id="CHEBI:61405"/>
    </reaction>
    <physiologicalReaction direction="left-to-right" evidence="25">
        <dbReference type="Rhea" id="RHEA:47317"/>
    </physiologicalReaction>
</comment>
<evidence type="ECO:0000313" key="35">
    <source>
        <dbReference type="Proteomes" id="UP001642483"/>
    </source>
</evidence>
<evidence type="ECO:0000259" key="30">
    <source>
        <dbReference type="Pfam" id="PF00441"/>
    </source>
</evidence>
<evidence type="ECO:0000256" key="25">
    <source>
        <dbReference type="ARBA" id="ARBA00049038"/>
    </source>
</evidence>
<evidence type="ECO:0000256" key="6">
    <source>
        <dbReference type="ARBA" id="ARBA00012040"/>
    </source>
</evidence>
<organism evidence="34 35">
    <name type="scientific">Clavelina lepadiformis</name>
    <name type="common">Light-bulb sea squirt</name>
    <name type="synonym">Ascidia lepadiformis</name>
    <dbReference type="NCBI Taxonomy" id="159417"/>
    <lineage>
        <taxon>Eukaryota</taxon>
        <taxon>Metazoa</taxon>
        <taxon>Chordata</taxon>
        <taxon>Tunicata</taxon>
        <taxon>Ascidiacea</taxon>
        <taxon>Aplousobranchia</taxon>
        <taxon>Clavelinidae</taxon>
        <taxon>Clavelina</taxon>
    </lineage>
</organism>
<comment type="catalytic activity">
    <reaction evidence="26">
        <text>eicosanoyl-CoA + oxidized [electron-transfer flavoprotein] + H(+) = (2E)-eicosenoyl-CoA + reduced [electron-transfer flavoprotein]</text>
        <dbReference type="Rhea" id="RHEA:47236"/>
        <dbReference type="Rhea" id="RHEA-COMP:10685"/>
        <dbReference type="Rhea" id="RHEA-COMP:10686"/>
        <dbReference type="ChEBI" id="CHEBI:15378"/>
        <dbReference type="ChEBI" id="CHEBI:57380"/>
        <dbReference type="ChEBI" id="CHEBI:57692"/>
        <dbReference type="ChEBI" id="CHEBI:58307"/>
        <dbReference type="ChEBI" id="CHEBI:74691"/>
    </reaction>
    <physiologicalReaction direction="left-to-right" evidence="26">
        <dbReference type="Rhea" id="RHEA:47237"/>
    </physiologicalReaction>
</comment>
<dbReference type="Proteomes" id="UP001642483">
    <property type="component" value="Unassembled WGS sequence"/>
</dbReference>
<dbReference type="InterPro" id="IPR034179">
    <property type="entry name" value="LCAD"/>
</dbReference>
<proteinExistence type="inferred from homology"/>
<comment type="similarity">
    <text evidence="4 29">Belongs to the acyl-CoA dehydrogenase family.</text>
</comment>
<comment type="catalytic activity">
    <reaction evidence="19">
        <text>oxidized [electron-transfer flavoprotein] + hexadecanoyl-CoA + H(+) = (2E)-hexadecenoyl-CoA + reduced [electron-transfer flavoprotein]</text>
        <dbReference type="Rhea" id="RHEA:43448"/>
        <dbReference type="Rhea" id="RHEA-COMP:10685"/>
        <dbReference type="Rhea" id="RHEA-COMP:10686"/>
        <dbReference type="ChEBI" id="CHEBI:15378"/>
        <dbReference type="ChEBI" id="CHEBI:57379"/>
        <dbReference type="ChEBI" id="CHEBI:57692"/>
        <dbReference type="ChEBI" id="CHEBI:58307"/>
        <dbReference type="ChEBI" id="CHEBI:61526"/>
    </reaction>
    <physiologicalReaction direction="left-to-right" evidence="19">
        <dbReference type="Rhea" id="RHEA:43449"/>
    </physiologicalReaction>
</comment>
<evidence type="ECO:0000256" key="10">
    <source>
        <dbReference type="ARBA" id="ARBA00022827"/>
    </source>
</evidence>
<protein>
    <recommendedName>
        <fullName evidence="7">Long-chain specific acyl-CoA dehydrogenase, mitochondrial</fullName>
        <ecNumber evidence="6">1.3.8.8</ecNumber>
    </recommendedName>
</protein>
<dbReference type="InterPro" id="IPR009100">
    <property type="entry name" value="AcylCoA_DH/oxidase_NM_dom_sf"/>
</dbReference>
<dbReference type="Pfam" id="PF00441">
    <property type="entry name" value="Acyl-CoA_dh_1"/>
    <property type="match status" value="1"/>
</dbReference>
<accession>A0ABP0F981</accession>
<dbReference type="SUPFAM" id="SSF56645">
    <property type="entry name" value="Acyl-CoA dehydrogenase NM domain-like"/>
    <property type="match status" value="1"/>
</dbReference>
<evidence type="ECO:0000256" key="12">
    <source>
        <dbReference type="ARBA" id="ARBA00023002"/>
    </source>
</evidence>
<comment type="catalytic activity">
    <reaction evidence="27">
        <text>hexanoyl-CoA + oxidized [electron-transfer flavoprotein] + H(+) = (2E)-hexenoyl-CoA + reduced [electron-transfer flavoprotein]</text>
        <dbReference type="Rhea" id="RHEA:43464"/>
        <dbReference type="Rhea" id="RHEA-COMP:10685"/>
        <dbReference type="Rhea" id="RHEA-COMP:10686"/>
        <dbReference type="ChEBI" id="CHEBI:15378"/>
        <dbReference type="ChEBI" id="CHEBI:57692"/>
        <dbReference type="ChEBI" id="CHEBI:58307"/>
        <dbReference type="ChEBI" id="CHEBI:62077"/>
        <dbReference type="ChEBI" id="CHEBI:62620"/>
    </reaction>
    <physiologicalReaction direction="left-to-right" evidence="27">
        <dbReference type="Rhea" id="RHEA:43465"/>
    </physiologicalReaction>
</comment>
<comment type="catalytic activity">
    <reaction evidence="16">
        <text>a long-chain 2,3-saturated fatty acyl-CoA + oxidized [electron-transfer flavoprotein] + H(+) = a long-chain (2E)-enoyl-CoA + reduced [electron-transfer flavoprotein]</text>
        <dbReference type="Rhea" id="RHEA:17721"/>
        <dbReference type="Rhea" id="RHEA-COMP:10685"/>
        <dbReference type="Rhea" id="RHEA-COMP:10686"/>
        <dbReference type="ChEBI" id="CHEBI:15378"/>
        <dbReference type="ChEBI" id="CHEBI:57692"/>
        <dbReference type="ChEBI" id="CHEBI:58307"/>
        <dbReference type="ChEBI" id="CHEBI:83721"/>
        <dbReference type="ChEBI" id="CHEBI:83727"/>
        <dbReference type="EC" id="1.3.8.8"/>
    </reaction>
    <physiologicalReaction direction="left-to-right" evidence="16">
        <dbReference type="Rhea" id="RHEA:17722"/>
    </physiologicalReaction>
</comment>
<comment type="catalytic activity">
    <reaction evidence="24">
        <text>octanoyl-CoA + oxidized [electron-transfer flavoprotein] + H(+) = (2E)-octenoyl-CoA + reduced [electron-transfer flavoprotein]</text>
        <dbReference type="Rhea" id="RHEA:48180"/>
        <dbReference type="Rhea" id="RHEA-COMP:10685"/>
        <dbReference type="Rhea" id="RHEA-COMP:10686"/>
        <dbReference type="ChEBI" id="CHEBI:15378"/>
        <dbReference type="ChEBI" id="CHEBI:57386"/>
        <dbReference type="ChEBI" id="CHEBI:57692"/>
        <dbReference type="ChEBI" id="CHEBI:58307"/>
        <dbReference type="ChEBI" id="CHEBI:62242"/>
    </reaction>
    <physiologicalReaction direction="left-to-right" evidence="24">
        <dbReference type="Rhea" id="RHEA:48181"/>
    </physiologicalReaction>
</comment>
<evidence type="ECO:0000256" key="15">
    <source>
        <dbReference type="ARBA" id="ARBA00045155"/>
    </source>
</evidence>
<dbReference type="InterPro" id="IPR009075">
    <property type="entry name" value="AcylCo_DH/oxidase_C"/>
</dbReference>
<evidence type="ECO:0000256" key="9">
    <source>
        <dbReference type="ARBA" id="ARBA00022630"/>
    </source>
</evidence>
<comment type="cofactor">
    <cofactor evidence="1 29">
        <name>FAD</name>
        <dbReference type="ChEBI" id="CHEBI:57692"/>
    </cofactor>
</comment>
<keyword evidence="14" id="KW-0496">Mitochondrion</keyword>
<dbReference type="InterPro" id="IPR006091">
    <property type="entry name" value="Acyl-CoA_Oxase/DH_mid-dom"/>
</dbReference>
<dbReference type="CDD" id="cd01160">
    <property type="entry name" value="LCAD"/>
    <property type="match status" value="1"/>
</dbReference>
<comment type="catalytic activity">
    <reaction evidence="21">
        <text>tetracosanoyl-CoA + oxidized [electron-transfer flavoprotein] + H(+) = (2E)-tetracosenoyl-CoA + reduced [electron-transfer flavoprotein]</text>
        <dbReference type="Rhea" id="RHEA:47232"/>
        <dbReference type="Rhea" id="RHEA-COMP:10685"/>
        <dbReference type="Rhea" id="RHEA-COMP:10686"/>
        <dbReference type="ChEBI" id="CHEBI:15378"/>
        <dbReference type="ChEBI" id="CHEBI:57692"/>
        <dbReference type="ChEBI" id="CHEBI:58307"/>
        <dbReference type="ChEBI" id="CHEBI:65052"/>
        <dbReference type="ChEBI" id="CHEBI:74693"/>
    </reaction>
    <physiologicalReaction direction="left-to-right" evidence="21">
        <dbReference type="Rhea" id="RHEA:47233"/>
    </physiologicalReaction>
</comment>
<feature type="domain" description="Acyl-CoA dehydrogenase/oxidase C-terminal" evidence="30">
    <location>
        <begin position="281"/>
        <end position="429"/>
    </location>
</feature>
<dbReference type="InterPro" id="IPR037069">
    <property type="entry name" value="AcylCoA_DH/ox_N_sf"/>
</dbReference>
<keyword evidence="11" id="KW-0809">Transit peptide</keyword>